<dbReference type="Pfam" id="PF01926">
    <property type="entry name" value="MMR_HSR1"/>
    <property type="match status" value="1"/>
</dbReference>
<feature type="domain" description="TGS" evidence="5">
    <location>
        <begin position="307"/>
        <end position="390"/>
    </location>
</feature>
<keyword evidence="3" id="KW-0963">Cytoplasm</keyword>
<dbReference type="PIRSF" id="PIRSF006641">
    <property type="entry name" value="CHP00092"/>
    <property type="match status" value="1"/>
</dbReference>
<dbReference type="InterPro" id="IPR004095">
    <property type="entry name" value="TGS"/>
</dbReference>
<dbReference type="InterPro" id="IPR012676">
    <property type="entry name" value="TGS-like"/>
</dbReference>
<dbReference type="GO" id="GO:0016887">
    <property type="term" value="F:ATP hydrolysis activity"/>
    <property type="evidence" value="ECO:0007669"/>
    <property type="project" value="UniProtKB-UniRule"/>
</dbReference>
<dbReference type="FunFam" id="3.10.20.30:FF:000001">
    <property type="entry name" value="Ribosome-binding ATPase YchF"/>
    <property type="match status" value="1"/>
</dbReference>
<dbReference type="InterPro" id="IPR006073">
    <property type="entry name" value="GTP-bd"/>
</dbReference>
<feature type="binding site" evidence="3">
    <location>
        <begin position="31"/>
        <end position="36"/>
    </location>
    <ligand>
        <name>ATP</name>
        <dbReference type="ChEBI" id="CHEBI:30616"/>
    </ligand>
</feature>
<dbReference type="SUPFAM" id="SSF52540">
    <property type="entry name" value="P-loop containing nucleoside triphosphate hydrolases"/>
    <property type="match status" value="1"/>
</dbReference>
<accession>A0A2R5GUQ8</accession>
<dbReference type="PROSITE" id="PS51880">
    <property type="entry name" value="TGS"/>
    <property type="match status" value="1"/>
</dbReference>
<dbReference type="PANTHER" id="PTHR23305">
    <property type="entry name" value="OBG GTPASE FAMILY"/>
    <property type="match status" value="1"/>
</dbReference>
<dbReference type="HAMAP" id="MF_00944">
    <property type="entry name" value="YchF_OLA1_ATPase"/>
    <property type="match status" value="1"/>
</dbReference>
<comment type="caution">
    <text evidence="6">The sequence shown here is derived from an EMBL/GenBank/DDBJ whole genome shotgun (WGS) entry which is preliminary data.</text>
</comment>
<name>A0A2R5GUQ8_9STRA</name>
<dbReference type="Pfam" id="PF06071">
    <property type="entry name" value="YchF-GTPase_C"/>
    <property type="match status" value="1"/>
</dbReference>
<comment type="similarity">
    <text evidence="3">Belongs to the TRAFAC class OBG-HflX-like GTPase superfamily. OBG GTPase family. YchF/OLA1 subfamily.</text>
</comment>
<dbReference type="GO" id="GO:0043023">
    <property type="term" value="F:ribosomal large subunit binding"/>
    <property type="evidence" value="ECO:0007669"/>
    <property type="project" value="UniProtKB-UniRule"/>
</dbReference>
<dbReference type="FunCoup" id="A0A2R5GUQ8">
    <property type="interactions" value="345"/>
</dbReference>
<comment type="function">
    <text evidence="3">Hydrolyzes ATP, and can also hydrolyze GTP with lower efficiency. Has lower affinity for GTP.</text>
</comment>
<evidence type="ECO:0000259" key="4">
    <source>
        <dbReference type="PROSITE" id="PS51710"/>
    </source>
</evidence>
<evidence type="ECO:0000256" key="1">
    <source>
        <dbReference type="ARBA" id="ARBA00022741"/>
    </source>
</evidence>
<dbReference type="InterPro" id="IPR041706">
    <property type="entry name" value="YchF_N"/>
</dbReference>
<evidence type="ECO:0000259" key="5">
    <source>
        <dbReference type="PROSITE" id="PS51880"/>
    </source>
</evidence>
<dbReference type="InterPro" id="IPR023192">
    <property type="entry name" value="TGS-like_dom_sf"/>
</dbReference>
<dbReference type="InterPro" id="IPR004396">
    <property type="entry name" value="ATPase_YchF/OLA1"/>
</dbReference>
<comment type="caution">
    <text evidence="3">Lacks conserved residue(s) required for the propagation of feature annotation.</text>
</comment>
<dbReference type="CDD" id="cd01900">
    <property type="entry name" value="YchF"/>
    <property type="match status" value="1"/>
</dbReference>
<evidence type="ECO:0000256" key="2">
    <source>
        <dbReference type="ARBA" id="ARBA00022840"/>
    </source>
</evidence>
<keyword evidence="1 3" id="KW-0547">Nucleotide-binding</keyword>
<dbReference type="CDD" id="cd04867">
    <property type="entry name" value="TGS_YchF_OLA1"/>
    <property type="match status" value="1"/>
</dbReference>
<dbReference type="InterPro" id="IPR031167">
    <property type="entry name" value="G_OBG"/>
</dbReference>
<dbReference type="AlphaFoldDB" id="A0A2R5GUQ8"/>
<dbReference type="NCBIfam" id="TIGR00092">
    <property type="entry name" value="redox-regulated ATPase YchF"/>
    <property type="match status" value="1"/>
</dbReference>
<dbReference type="PANTHER" id="PTHR23305:SF11">
    <property type="entry name" value="OBG-LIKE ATPASE 1"/>
    <property type="match status" value="1"/>
</dbReference>
<comment type="subunit">
    <text evidence="3">Monomer.</text>
</comment>
<dbReference type="PRINTS" id="PR00326">
    <property type="entry name" value="GTP1OBG"/>
</dbReference>
<dbReference type="GO" id="GO:0005524">
    <property type="term" value="F:ATP binding"/>
    <property type="evidence" value="ECO:0007669"/>
    <property type="project" value="UniProtKB-UniRule"/>
</dbReference>
<dbReference type="Gene3D" id="3.10.20.30">
    <property type="match status" value="1"/>
</dbReference>
<comment type="subcellular location">
    <subcellularLocation>
        <location evidence="3">Cytoplasm</location>
    </subcellularLocation>
</comment>
<sequence>MAPKKAEEAPKRVLLGRPGNNVKMGIVGLPNVGKSSMFNIMSKLSVAAENFPFCTIDPNVARVPVPDKRFKELCTMYKPSSEVPAMLTITDIAGLVKGAAEGAGLGNAFLSHIRAVDGIFHVCRAFEDKDVTHVEESVDPVRDLEIIHSELRKKDMEQCQTFITNNKNLYEKKVGGKEKQFEYETIQKALKVLSEDGKDIRAVEWEAKEIEILNTMQFLTAKPMIYLVNISKKAFIAKGNKWLPKIDEFVKARDCGDLVLPFSVTFEQECMDAELANGPKGKQEFMKTAGARTMIPKIIKSGYEALNLIHYFTAGKDEVRAWSIKVGTLAPKAAGIIHTDFEKGFISADVMQFDTLVELKTEAAVKAAGKLQMKGRQYEVQDGDIMHFKFNN</sequence>
<dbReference type="GO" id="GO:0005525">
    <property type="term" value="F:GTP binding"/>
    <property type="evidence" value="ECO:0007669"/>
    <property type="project" value="InterPro"/>
</dbReference>
<gene>
    <name evidence="6" type="ORF">FCC1311_078692</name>
</gene>
<dbReference type="InParanoid" id="A0A2R5GUQ8"/>
<reference evidence="6 7" key="1">
    <citation type="submission" date="2017-12" db="EMBL/GenBank/DDBJ databases">
        <title>Sequencing, de novo assembly and annotation of complete genome of a new Thraustochytrid species, strain FCC1311.</title>
        <authorList>
            <person name="Sedici K."/>
            <person name="Godart F."/>
            <person name="Aiese Cigliano R."/>
            <person name="Sanseverino W."/>
            <person name="Barakat M."/>
            <person name="Ortet P."/>
            <person name="Marechal E."/>
            <person name="Cagnac O."/>
            <person name="Amato A."/>
        </authorList>
    </citation>
    <scope>NUCLEOTIDE SEQUENCE [LARGE SCALE GENOMIC DNA]</scope>
</reference>
<evidence type="ECO:0000313" key="7">
    <source>
        <dbReference type="Proteomes" id="UP000241890"/>
    </source>
</evidence>
<keyword evidence="2 3" id="KW-0067">ATP-binding</keyword>
<keyword evidence="7" id="KW-1185">Reference proteome</keyword>
<dbReference type="Proteomes" id="UP000241890">
    <property type="component" value="Unassembled WGS sequence"/>
</dbReference>
<feature type="domain" description="OBG-type G" evidence="4">
    <location>
        <begin position="22"/>
        <end position="282"/>
    </location>
</feature>
<dbReference type="GO" id="GO:0005737">
    <property type="term" value="C:cytoplasm"/>
    <property type="evidence" value="ECO:0007669"/>
    <property type="project" value="UniProtKB-SubCell"/>
</dbReference>
<evidence type="ECO:0000313" key="6">
    <source>
        <dbReference type="EMBL" id="GBG31644.1"/>
    </source>
</evidence>
<organism evidence="6 7">
    <name type="scientific">Hondaea fermentalgiana</name>
    <dbReference type="NCBI Taxonomy" id="2315210"/>
    <lineage>
        <taxon>Eukaryota</taxon>
        <taxon>Sar</taxon>
        <taxon>Stramenopiles</taxon>
        <taxon>Bigyra</taxon>
        <taxon>Labyrinthulomycetes</taxon>
        <taxon>Thraustochytrida</taxon>
        <taxon>Thraustochytriidae</taxon>
        <taxon>Hondaea</taxon>
    </lineage>
</organism>
<dbReference type="FunFam" id="1.10.150.300:FF:000001">
    <property type="entry name" value="Ribosome-binding ATPase YchF"/>
    <property type="match status" value="1"/>
</dbReference>
<dbReference type="Gene3D" id="3.40.50.300">
    <property type="entry name" value="P-loop containing nucleotide triphosphate hydrolases"/>
    <property type="match status" value="1"/>
</dbReference>
<dbReference type="PROSITE" id="PS51710">
    <property type="entry name" value="G_OBG"/>
    <property type="match status" value="1"/>
</dbReference>
<keyword evidence="3" id="KW-0378">Hydrolase</keyword>
<dbReference type="EMBL" id="BEYU01000102">
    <property type="protein sequence ID" value="GBG31644.1"/>
    <property type="molecule type" value="Genomic_DNA"/>
</dbReference>
<dbReference type="Gene3D" id="1.10.150.300">
    <property type="entry name" value="TGS-like domain"/>
    <property type="match status" value="1"/>
</dbReference>
<proteinExistence type="inferred from homology"/>
<dbReference type="OrthoDB" id="424823at2759"/>
<dbReference type="InterPro" id="IPR027417">
    <property type="entry name" value="P-loop_NTPase"/>
</dbReference>
<evidence type="ECO:0000256" key="3">
    <source>
        <dbReference type="HAMAP-Rule" id="MF_03167"/>
    </source>
</evidence>
<dbReference type="SUPFAM" id="SSF81271">
    <property type="entry name" value="TGS-like"/>
    <property type="match status" value="1"/>
</dbReference>
<dbReference type="InterPro" id="IPR013029">
    <property type="entry name" value="YchF_C"/>
</dbReference>
<protein>
    <recommendedName>
        <fullName evidence="3">Obg-like ATPase 1</fullName>
    </recommendedName>
</protein>
<dbReference type="InterPro" id="IPR012675">
    <property type="entry name" value="Beta-grasp_dom_sf"/>
</dbReference>